<dbReference type="EMBL" id="HBIS01009843">
    <property type="protein sequence ID" value="CAE0614091.1"/>
    <property type="molecule type" value="Transcribed_RNA"/>
</dbReference>
<sequence length="249" mass="27887">MDQQPPPGQQQSTGAATGQQNMQMPMQYQQQVQPYMQMHQQMLPHHRQQLQMFWQQQAQEVETATDFKNHQLPLARIKKIMKSDEDVRMISAEAPVLFAKACEMFILELTLRSWIHSEENKRRTLQRNDIAAAVTKTDIFDFLVDIVPREDLKDDGLGMQRTGMGVPGGADPSALYGGMYYMPQQMQADPNAVAGRPVQMDPAMLYRQSQGAPSQPGTMHFMGQGQIPGYGMPSGTSMGNQPSNQDGQG</sequence>
<organism evidence="10">
    <name type="scientific">Picocystis salinarum</name>
    <dbReference type="NCBI Taxonomy" id="88271"/>
    <lineage>
        <taxon>Eukaryota</taxon>
        <taxon>Viridiplantae</taxon>
        <taxon>Chlorophyta</taxon>
        <taxon>Picocystophyceae</taxon>
        <taxon>Picocystales</taxon>
        <taxon>Picocystaceae</taxon>
        <taxon>Picocystis</taxon>
    </lineage>
</organism>
<keyword evidence="5" id="KW-0804">Transcription</keyword>
<proteinExistence type="inferred from homology"/>
<dbReference type="InterPro" id="IPR007125">
    <property type="entry name" value="H2A/H2B/H3"/>
</dbReference>
<evidence type="ECO:0000256" key="1">
    <source>
        <dbReference type="ARBA" id="ARBA00004123"/>
    </source>
</evidence>
<dbReference type="InterPro" id="IPR050568">
    <property type="entry name" value="Transcr_DNA_Rep_Reg"/>
</dbReference>
<feature type="region of interest" description="Disordered" evidence="8">
    <location>
        <begin position="226"/>
        <end position="249"/>
    </location>
</feature>
<evidence type="ECO:0000256" key="5">
    <source>
        <dbReference type="ARBA" id="ARBA00023163"/>
    </source>
</evidence>
<dbReference type="AlphaFoldDB" id="A0A7S3XF02"/>
<gene>
    <name evidence="10" type="ORF">PSAL00342_LOCUS7992</name>
</gene>
<dbReference type="GO" id="GO:0046982">
    <property type="term" value="F:protein heterodimerization activity"/>
    <property type="evidence" value="ECO:0007669"/>
    <property type="project" value="InterPro"/>
</dbReference>
<dbReference type="CDD" id="cd22908">
    <property type="entry name" value="HFD_NFYC-like"/>
    <property type="match status" value="1"/>
</dbReference>
<evidence type="ECO:0000256" key="4">
    <source>
        <dbReference type="ARBA" id="ARBA00023159"/>
    </source>
</evidence>
<evidence type="ECO:0000256" key="2">
    <source>
        <dbReference type="ARBA" id="ARBA00023015"/>
    </source>
</evidence>
<evidence type="ECO:0000259" key="9">
    <source>
        <dbReference type="Pfam" id="PF00125"/>
    </source>
</evidence>
<accession>A0A7S3XF02</accession>
<evidence type="ECO:0000256" key="6">
    <source>
        <dbReference type="ARBA" id="ARBA00023242"/>
    </source>
</evidence>
<dbReference type="SUPFAM" id="SSF47113">
    <property type="entry name" value="Histone-fold"/>
    <property type="match status" value="1"/>
</dbReference>
<comment type="similarity">
    <text evidence="7">Belongs to the NFYC/HAP5 subunit family.</text>
</comment>
<dbReference type="GO" id="GO:0005634">
    <property type="term" value="C:nucleus"/>
    <property type="evidence" value="ECO:0007669"/>
    <property type="project" value="UniProtKB-SubCell"/>
</dbReference>
<comment type="subcellular location">
    <subcellularLocation>
        <location evidence="1">Nucleus</location>
    </subcellularLocation>
</comment>
<evidence type="ECO:0000313" key="10">
    <source>
        <dbReference type="EMBL" id="CAE0614091.1"/>
    </source>
</evidence>
<dbReference type="PANTHER" id="PTHR10252">
    <property type="entry name" value="HISTONE-LIKE TRANSCRIPTION FACTOR CCAAT-RELATED"/>
    <property type="match status" value="1"/>
</dbReference>
<feature type="compositionally biased region" description="Polar residues" evidence="8">
    <location>
        <begin position="234"/>
        <end position="249"/>
    </location>
</feature>
<dbReference type="Pfam" id="PF00125">
    <property type="entry name" value="Histone"/>
    <property type="match status" value="1"/>
</dbReference>
<dbReference type="PANTHER" id="PTHR10252:SF8">
    <property type="entry name" value="NUCLEAR TRANSCRIPTION FACTOR Y SUBUNIT GAMMA"/>
    <property type="match status" value="1"/>
</dbReference>
<feature type="domain" description="Core Histone H2A/H2B/H3" evidence="9">
    <location>
        <begin position="57"/>
        <end position="134"/>
    </location>
</feature>
<protein>
    <recommendedName>
        <fullName evidence="9">Core Histone H2A/H2B/H3 domain-containing protein</fullName>
    </recommendedName>
</protein>
<dbReference type="Gene3D" id="1.10.20.10">
    <property type="entry name" value="Histone, subunit A"/>
    <property type="match status" value="1"/>
</dbReference>
<reference evidence="10" key="1">
    <citation type="submission" date="2021-01" db="EMBL/GenBank/DDBJ databases">
        <authorList>
            <person name="Corre E."/>
            <person name="Pelletier E."/>
            <person name="Niang G."/>
            <person name="Scheremetjew M."/>
            <person name="Finn R."/>
            <person name="Kale V."/>
            <person name="Holt S."/>
            <person name="Cochrane G."/>
            <person name="Meng A."/>
            <person name="Brown T."/>
            <person name="Cohen L."/>
        </authorList>
    </citation>
    <scope>NUCLEOTIDE SEQUENCE</scope>
    <source>
        <strain evidence="10">CCMP1897</strain>
    </source>
</reference>
<dbReference type="FunFam" id="1.10.20.10:FF:000006">
    <property type="entry name" value="Nuclear transcription factor Y subunit gamma"/>
    <property type="match status" value="1"/>
</dbReference>
<evidence type="ECO:0000256" key="8">
    <source>
        <dbReference type="SAM" id="MobiDB-lite"/>
    </source>
</evidence>
<dbReference type="GO" id="GO:0000981">
    <property type="term" value="F:DNA-binding transcription factor activity, RNA polymerase II-specific"/>
    <property type="evidence" value="ECO:0007669"/>
    <property type="project" value="TreeGrafter"/>
</dbReference>
<keyword evidence="2" id="KW-0805">Transcription regulation</keyword>
<dbReference type="InterPro" id="IPR009072">
    <property type="entry name" value="Histone-fold"/>
</dbReference>
<evidence type="ECO:0000256" key="3">
    <source>
        <dbReference type="ARBA" id="ARBA00023125"/>
    </source>
</evidence>
<keyword evidence="6" id="KW-0539">Nucleus</keyword>
<evidence type="ECO:0000256" key="7">
    <source>
        <dbReference type="ARBA" id="ARBA00038129"/>
    </source>
</evidence>
<keyword evidence="3" id="KW-0238">DNA-binding</keyword>
<keyword evidence="4" id="KW-0010">Activator</keyword>
<dbReference type="GO" id="GO:0000978">
    <property type="term" value="F:RNA polymerase II cis-regulatory region sequence-specific DNA binding"/>
    <property type="evidence" value="ECO:0007669"/>
    <property type="project" value="TreeGrafter"/>
</dbReference>
<name>A0A7S3XF02_9CHLO</name>